<proteinExistence type="predicted"/>
<dbReference type="Proteomes" id="UP000800040">
    <property type="component" value="Unassembled WGS sequence"/>
</dbReference>
<evidence type="ECO:0000313" key="2">
    <source>
        <dbReference type="Proteomes" id="UP000800040"/>
    </source>
</evidence>
<reference evidence="1" key="1">
    <citation type="submission" date="2020-01" db="EMBL/GenBank/DDBJ databases">
        <authorList>
            <consortium name="DOE Joint Genome Institute"/>
            <person name="Haridas S."/>
            <person name="Albert R."/>
            <person name="Binder M."/>
            <person name="Bloem J."/>
            <person name="Labutti K."/>
            <person name="Salamov A."/>
            <person name="Andreopoulos B."/>
            <person name="Baker S.E."/>
            <person name="Barry K."/>
            <person name="Bills G."/>
            <person name="Bluhm B.H."/>
            <person name="Cannon C."/>
            <person name="Castanera R."/>
            <person name="Culley D.E."/>
            <person name="Daum C."/>
            <person name="Ezra D."/>
            <person name="Gonzalez J.B."/>
            <person name="Henrissat B."/>
            <person name="Kuo A."/>
            <person name="Liang C."/>
            <person name="Lipzen A."/>
            <person name="Lutzoni F."/>
            <person name="Magnuson J."/>
            <person name="Mondo S."/>
            <person name="Nolan M."/>
            <person name="Ohm R."/>
            <person name="Pangilinan J."/>
            <person name="Park H.-J."/>
            <person name="Ramirez L."/>
            <person name="Alfaro M."/>
            <person name="Sun H."/>
            <person name="Tritt A."/>
            <person name="Yoshinaga Y."/>
            <person name="Zwiers L.-H."/>
            <person name="Turgeon B.G."/>
            <person name="Goodwin S.B."/>
            <person name="Spatafora J.W."/>
            <person name="Crous P.W."/>
            <person name="Grigoriev I.V."/>
        </authorList>
    </citation>
    <scope>NUCLEOTIDE SEQUENCE</scope>
    <source>
        <strain evidence="1">P77</strain>
    </source>
</reference>
<gene>
    <name evidence="1" type="ORF">BDW02DRAFT_268952</name>
</gene>
<organism evidence="1 2">
    <name type="scientific">Decorospora gaudefroyi</name>
    <dbReference type="NCBI Taxonomy" id="184978"/>
    <lineage>
        <taxon>Eukaryota</taxon>
        <taxon>Fungi</taxon>
        <taxon>Dikarya</taxon>
        <taxon>Ascomycota</taxon>
        <taxon>Pezizomycotina</taxon>
        <taxon>Dothideomycetes</taxon>
        <taxon>Pleosporomycetidae</taxon>
        <taxon>Pleosporales</taxon>
        <taxon>Pleosporineae</taxon>
        <taxon>Pleosporaceae</taxon>
        <taxon>Decorospora</taxon>
    </lineage>
</organism>
<evidence type="ECO:0000313" key="1">
    <source>
        <dbReference type="EMBL" id="KAF1835750.1"/>
    </source>
</evidence>
<dbReference type="AlphaFoldDB" id="A0A6A5KI05"/>
<dbReference type="EMBL" id="ML975282">
    <property type="protein sequence ID" value="KAF1835750.1"/>
    <property type="molecule type" value="Genomic_DNA"/>
</dbReference>
<protein>
    <submittedName>
        <fullName evidence="1">Uncharacterized protein</fullName>
    </submittedName>
</protein>
<sequence>MKNGIAAARECDGAFGSSLLFSAPRLDSAITSWPNSVAQWRAVEYQVPFAAHDTTIRIPASHPLSACAWNIRNRTALRTLSGLPAAAYFFPRSRLVEQQLYRTLIIVKWMKRRVIESYTNLAPLSNNDPGSSLRCTFTPHCHNQRYQPFVSM</sequence>
<accession>A0A6A5KI05</accession>
<name>A0A6A5KI05_9PLEO</name>
<keyword evidence="2" id="KW-1185">Reference proteome</keyword>